<dbReference type="PANTHER" id="PTHR42693:SF53">
    <property type="entry name" value="ENDO-4-O-SULFATASE"/>
    <property type="match status" value="1"/>
</dbReference>
<evidence type="ECO:0000256" key="2">
    <source>
        <dbReference type="ARBA" id="ARBA00022723"/>
    </source>
</evidence>
<dbReference type="Pfam" id="PF00884">
    <property type="entry name" value="Sulfatase"/>
    <property type="match status" value="1"/>
</dbReference>
<feature type="domain" description="Sulfatase N-terminal" evidence="6">
    <location>
        <begin position="474"/>
        <end position="578"/>
    </location>
</feature>
<feature type="chain" id="PRO_5045545180" evidence="5">
    <location>
        <begin position="24"/>
        <end position="597"/>
    </location>
</feature>
<evidence type="ECO:0000256" key="5">
    <source>
        <dbReference type="SAM" id="SignalP"/>
    </source>
</evidence>
<dbReference type="EMBL" id="CP138858">
    <property type="protein sequence ID" value="WPJ95477.1"/>
    <property type="molecule type" value="Genomic_DNA"/>
</dbReference>
<reference evidence="7 8" key="1">
    <citation type="submission" date="2023-11" db="EMBL/GenBank/DDBJ databases">
        <title>Coraliomargarita sp. nov., isolated from marine algae.</title>
        <authorList>
            <person name="Lee J.K."/>
            <person name="Baek J.H."/>
            <person name="Kim J.M."/>
            <person name="Choi D.G."/>
            <person name="Jeon C.O."/>
        </authorList>
    </citation>
    <scope>NUCLEOTIDE SEQUENCE [LARGE SCALE GENOMIC DNA]</scope>
    <source>
        <strain evidence="7 8">J2-16</strain>
    </source>
</reference>
<evidence type="ECO:0000259" key="6">
    <source>
        <dbReference type="Pfam" id="PF00884"/>
    </source>
</evidence>
<proteinExistence type="inferred from homology"/>
<dbReference type="InterPro" id="IPR000917">
    <property type="entry name" value="Sulfatase_N"/>
</dbReference>
<protein>
    <submittedName>
        <fullName evidence="7">Sulfatase-like hydrolase/transferase</fullName>
    </submittedName>
</protein>
<sequence>MSITKLFLAILFVVMSLSSSLLAAITAGDVVGIDFGGDASPDPSNWNVLAAINSEITAGSLINTSGATLAGVGFNTSGASGNNPDSTAGASYAAIPTNAQQDWWFKNSASGVFTFEFTGLDDALSYELTIGAYRSDATGVQIENGSTAWTVAGTTLTTAVNDADDSYVTFAGLSSSGGVLMISSANNSGNTIGAVSALLLTASSGNVEPTEKDSIRIDFGATYPVSANWNQFSMAASTTTVSNLVRSSDGAETTVGITVSGISGNGSNHLAGSGSADASIYVDHIFAQNESPDDTLTITIFGLDDAQTYDLFGGFLRDSASFEHVWTVGAEVRTNSASGGVVDGYETFTGLSPLGGEISFTISDLNISDNWASIAELTIRSESFDTAPPVAYAQSLRSQPNVDLDITLSGSAAGLYYTVETLPTNGDLTGTAPELTYTPAPGFTGSDHFIFTTSDGETTSDPATILITVAENGPNFIIFLTDDQGYNDLGVQGSPHILTPRIDTLAAEGIRFTNGYVPSPVCGPCRAGLLTGSYPIRIGEYNNQKFHHTEPHPDEITIPELLKTVGYRSALIGKWHNGGGYTVEHFKGRPRADRAGL</sequence>
<feature type="signal peptide" evidence="5">
    <location>
        <begin position="1"/>
        <end position="23"/>
    </location>
</feature>
<keyword evidence="2" id="KW-0479">Metal-binding</keyword>
<keyword evidence="3" id="KW-0378">Hydrolase</keyword>
<gene>
    <name evidence="7" type="ORF">SH580_18825</name>
</gene>
<keyword evidence="5" id="KW-0732">Signal</keyword>
<evidence type="ECO:0000256" key="1">
    <source>
        <dbReference type="ARBA" id="ARBA00008779"/>
    </source>
</evidence>
<accession>A0ABZ0RHF4</accession>
<dbReference type="PROSITE" id="PS00149">
    <property type="entry name" value="SULFATASE_2"/>
    <property type="match status" value="1"/>
</dbReference>
<evidence type="ECO:0000313" key="7">
    <source>
        <dbReference type="EMBL" id="WPJ95477.1"/>
    </source>
</evidence>
<keyword evidence="8" id="KW-1185">Reference proteome</keyword>
<dbReference type="InterPro" id="IPR050738">
    <property type="entry name" value="Sulfatase"/>
</dbReference>
<dbReference type="RefSeq" id="WP_319832357.1">
    <property type="nucleotide sequence ID" value="NZ_CP138858.1"/>
</dbReference>
<dbReference type="SUPFAM" id="SSF53649">
    <property type="entry name" value="Alkaline phosphatase-like"/>
    <property type="match status" value="1"/>
</dbReference>
<comment type="similarity">
    <text evidence="1">Belongs to the sulfatase family.</text>
</comment>
<keyword evidence="4" id="KW-0106">Calcium</keyword>
<name>A0ABZ0RHF4_9BACT</name>
<evidence type="ECO:0000313" key="8">
    <source>
        <dbReference type="Proteomes" id="UP001324993"/>
    </source>
</evidence>
<dbReference type="Pfam" id="PF17963">
    <property type="entry name" value="Big_9"/>
    <property type="match status" value="1"/>
</dbReference>
<dbReference type="PANTHER" id="PTHR42693">
    <property type="entry name" value="ARYLSULFATASE FAMILY MEMBER"/>
    <property type="match status" value="1"/>
</dbReference>
<dbReference type="InterPro" id="IPR024607">
    <property type="entry name" value="Sulfatase_CS"/>
</dbReference>
<dbReference type="Gene3D" id="3.40.720.10">
    <property type="entry name" value="Alkaline Phosphatase, subunit A"/>
    <property type="match status" value="1"/>
</dbReference>
<organism evidence="7 8">
    <name type="scientific">Coraliomargarita algicola</name>
    <dbReference type="NCBI Taxonomy" id="3092156"/>
    <lineage>
        <taxon>Bacteria</taxon>
        <taxon>Pseudomonadati</taxon>
        <taxon>Verrucomicrobiota</taxon>
        <taxon>Opitutia</taxon>
        <taxon>Puniceicoccales</taxon>
        <taxon>Coraliomargaritaceae</taxon>
        <taxon>Coraliomargarita</taxon>
    </lineage>
</organism>
<dbReference type="InterPro" id="IPR017850">
    <property type="entry name" value="Alkaline_phosphatase_core_sf"/>
</dbReference>
<evidence type="ECO:0000256" key="3">
    <source>
        <dbReference type="ARBA" id="ARBA00022801"/>
    </source>
</evidence>
<evidence type="ECO:0000256" key="4">
    <source>
        <dbReference type="ARBA" id="ARBA00022837"/>
    </source>
</evidence>
<dbReference type="Gene3D" id="2.60.40.3440">
    <property type="match status" value="1"/>
</dbReference>
<dbReference type="Proteomes" id="UP001324993">
    <property type="component" value="Chromosome"/>
</dbReference>